<evidence type="ECO:0000313" key="2">
    <source>
        <dbReference type="EMBL" id="SFP82801.1"/>
    </source>
</evidence>
<dbReference type="AlphaFoldDB" id="A0A1I5TIU6"/>
<proteinExistence type="predicted"/>
<evidence type="ECO:0000256" key="1">
    <source>
        <dbReference type="SAM" id="SignalP"/>
    </source>
</evidence>
<accession>A0A1I5TIU6</accession>
<evidence type="ECO:0000313" key="3">
    <source>
        <dbReference type="Proteomes" id="UP000199031"/>
    </source>
</evidence>
<dbReference type="STRING" id="1465490.SAMN05444277_102148"/>
<dbReference type="EMBL" id="FOXQ01000002">
    <property type="protein sequence ID" value="SFP82801.1"/>
    <property type="molecule type" value="Genomic_DNA"/>
</dbReference>
<protein>
    <submittedName>
        <fullName evidence="2">Uncharacterized protein</fullName>
    </submittedName>
</protein>
<reference evidence="2 3" key="1">
    <citation type="submission" date="2016-10" db="EMBL/GenBank/DDBJ databases">
        <authorList>
            <person name="de Groot N.N."/>
        </authorList>
    </citation>
    <scope>NUCLEOTIDE SEQUENCE [LARGE SCALE GENOMIC DNA]</scope>
    <source>
        <strain evidence="2 3">DSM 28286</strain>
    </source>
</reference>
<dbReference type="Proteomes" id="UP000199031">
    <property type="component" value="Unassembled WGS sequence"/>
</dbReference>
<sequence length="185" mass="19950">MATIKNLSKLFSQLMVFSFLMITVNAQETSKVSQAPQRPKFSTNLHNVNVSTIDGVVASSFTLLKSVDEIDTKVQGIQGQLQGSIPDPSMLLTQIDECSNAIGIVGSTAPDLAENVADMIANIKDLHVPVLKIPTALKNLNEARKAIQYCISYTKYLIGTAIPNMKNAKLKAETTPADTTITANN</sequence>
<name>A0A1I5TIU6_9BACT</name>
<dbReference type="RefSeq" id="WP_090655708.1">
    <property type="nucleotide sequence ID" value="NZ_FOXQ01000002.1"/>
</dbReference>
<keyword evidence="3" id="KW-1185">Reference proteome</keyword>
<keyword evidence="1" id="KW-0732">Signal</keyword>
<organism evidence="2 3">
    <name type="scientific">Parafilimonas terrae</name>
    <dbReference type="NCBI Taxonomy" id="1465490"/>
    <lineage>
        <taxon>Bacteria</taxon>
        <taxon>Pseudomonadati</taxon>
        <taxon>Bacteroidota</taxon>
        <taxon>Chitinophagia</taxon>
        <taxon>Chitinophagales</taxon>
        <taxon>Chitinophagaceae</taxon>
        <taxon>Parafilimonas</taxon>
    </lineage>
</organism>
<gene>
    <name evidence="2" type="ORF">SAMN05444277_102148</name>
</gene>
<feature type="signal peptide" evidence="1">
    <location>
        <begin position="1"/>
        <end position="26"/>
    </location>
</feature>
<feature type="chain" id="PRO_5011773913" evidence="1">
    <location>
        <begin position="27"/>
        <end position="185"/>
    </location>
</feature>